<dbReference type="SUPFAM" id="SSF47336">
    <property type="entry name" value="ACP-like"/>
    <property type="match status" value="1"/>
</dbReference>
<dbReference type="Pfam" id="PF00550">
    <property type="entry name" value="PP-binding"/>
    <property type="match status" value="1"/>
</dbReference>
<sequence length="96" mass="10638">MMSGGELSSDELGSDELRAIVIETLKTVAPELDEEALRSDRPLRRQVDLDSMDWLNFLVGLAGRLQVEIAEADYGKLNTIDDLVAHLRTRLAARGD</sequence>
<gene>
    <name evidence="2" type="ORF">Tchl_1011</name>
</gene>
<dbReference type="AlphaFoldDB" id="A0A1L6FAD2"/>
<dbReference type="EMBL" id="CP018839">
    <property type="protein sequence ID" value="APR03872.1"/>
    <property type="molecule type" value="Genomic_DNA"/>
</dbReference>
<evidence type="ECO:0000313" key="3">
    <source>
        <dbReference type="Proteomes" id="UP000185739"/>
    </source>
</evidence>
<organism evidence="2 3">
    <name type="scientific">Thauera chlorobenzoica</name>
    <dbReference type="NCBI Taxonomy" id="96773"/>
    <lineage>
        <taxon>Bacteria</taxon>
        <taxon>Pseudomonadati</taxon>
        <taxon>Pseudomonadota</taxon>
        <taxon>Betaproteobacteria</taxon>
        <taxon>Rhodocyclales</taxon>
        <taxon>Zoogloeaceae</taxon>
        <taxon>Thauera</taxon>
    </lineage>
</organism>
<protein>
    <submittedName>
        <fullName evidence="2">Acyl carrier protein</fullName>
    </submittedName>
</protein>
<dbReference type="InterPro" id="IPR036736">
    <property type="entry name" value="ACP-like_sf"/>
</dbReference>
<dbReference type="PROSITE" id="PS50075">
    <property type="entry name" value="CARRIER"/>
    <property type="match status" value="1"/>
</dbReference>
<keyword evidence="3" id="KW-1185">Reference proteome</keyword>
<dbReference type="STRING" id="96773.Tchl_1011"/>
<evidence type="ECO:0000259" key="1">
    <source>
        <dbReference type="PROSITE" id="PS50075"/>
    </source>
</evidence>
<name>A0A1L6FAD2_9RHOO</name>
<dbReference type="Gene3D" id="1.10.1200.10">
    <property type="entry name" value="ACP-like"/>
    <property type="match status" value="1"/>
</dbReference>
<dbReference type="Proteomes" id="UP000185739">
    <property type="component" value="Chromosome"/>
</dbReference>
<reference evidence="2 3" key="1">
    <citation type="submission" date="2016-12" db="EMBL/GenBank/DDBJ databases">
        <title>Complete genome sequence of Thauera chlorobenzoica, a Betaproteobacterium degrading haloaromatics anaerobically to CO2 and halides.</title>
        <authorList>
            <person name="Goris T."/>
            <person name="Mergelsberg M."/>
            <person name="Boll M."/>
        </authorList>
    </citation>
    <scope>NUCLEOTIDE SEQUENCE [LARGE SCALE GENOMIC DNA]</scope>
    <source>
        <strain evidence="2 3">3CB1</strain>
    </source>
</reference>
<dbReference type="KEGG" id="tcl:Tchl_1011"/>
<proteinExistence type="predicted"/>
<dbReference type="InterPro" id="IPR009081">
    <property type="entry name" value="PP-bd_ACP"/>
</dbReference>
<evidence type="ECO:0000313" key="2">
    <source>
        <dbReference type="EMBL" id="APR03872.1"/>
    </source>
</evidence>
<accession>A0A1L6FAD2</accession>
<feature type="domain" description="Carrier" evidence="1">
    <location>
        <begin position="15"/>
        <end position="91"/>
    </location>
</feature>